<comment type="caution">
    <text evidence="1">The sequence shown here is derived from an EMBL/GenBank/DDBJ whole genome shotgun (WGS) entry which is preliminary data.</text>
</comment>
<dbReference type="RefSeq" id="WP_087645256.1">
    <property type="nucleotide sequence ID" value="NZ_FCON02000030.1"/>
</dbReference>
<keyword evidence="2" id="KW-1185">Reference proteome</keyword>
<keyword evidence="1" id="KW-0378">Hydrolase</keyword>
<protein>
    <submittedName>
        <fullName evidence="1">Alpha/beta hydrolase</fullName>
    </submittedName>
</protein>
<organism evidence="1 2">
    <name type="scientific">Caballeronia choica</name>
    <dbReference type="NCBI Taxonomy" id="326476"/>
    <lineage>
        <taxon>Bacteria</taxon>
        <taxon>Pseudomonadati</taxon>
        <taxon>Pseudomonadota</taxon>
        <taxon>Betaproteobacteria</taxon>
        <taxon>Burkholderiales</taxon>
        <taxon>Burkholderiaceae</taxon>
        <taxon>Caballeronia</taxon>
    </lineage>
</organism>
<gene>
    <name evidence="1" type="ORF">AWB68_03135</name>
</gene>
<dbReference type="InterPro" id="IPR029058">
    <property type="entry name" value="AB_hydrolase_fold"/>
</dbReference>
<dbReference type="Proteomes" id="UP000054770">
    <property type="component" value="Unassembled WGS sequence"/>
</dbReference>
<reference evidence="1" key="1">
    <citation type="submission" date="2016-01" db="EMBL/GenBank/DDBJ databases">
        <authorList>
            <person name="Peeters C."/>
        </authorList>
    </citation>
    <scope>NUCLEOTIDE SEQUENCE [LARGE SCALE GENOMIC DNA]</scope>
    <source>
        <strain evidence="1">LMG 22940</strain>
    </source>
</reference>
<dbReference type="Pfam" id="PF06821">
    <property type="entry name" value="Ser_hydrolase"/>
    <property type="match status" value="1"/>
</dbReference>
<dbReference type="EMBL" id="FCON02000030">
    <property type="protein sequence ID" value="SAL60948.1"/>
    <property type="molecule type" value="Genomic_DNA"/>
</dbReference>
<sequence length="197" mass="21074">MPAATSPTILIVPGLRDHVADHWQTLLEKALPGARSVPPLEHDKLSCAARVAALDSALAGIEGPAVLVAHSAGVMIVAHWAQRHRREIAGALLATPPDFEAPLPDGYPTRDALQQNGWLPTPRARLPFPSIVAASTNDPLARLDRVTELATAWGSRWVNLGAVGHLNPAAGYGEWPRAQEFVTELASALHHEAPHRT</sequence>
<accession>A0A158IWJ3</accession>
<name>A0A158IWJ3_9BURK</name>
<dbReference type="InterPro" id="IPR010662">
    <property type="entry name" value="RBBP9/YdeN"/>
</dbReference>
<proteinExistence type="predicted"/>
<dbReference type="Gene3D" id="3.40.50.1820">
    <property type="entry name" value="alpha/beta hydrolase"/>
    <property type="match status" value="1"/>
</dbReference>
<dbReference type="SUPFAM" id="SSF53474">
    <property type="entry name" value="alpha/beta-Hydrolases"/>
    <property type="match status" value="1"/>
</dbReference>
<evidence type="ECO:0000313" key="2">
    <source>
        <dbReference type="Proteomes" id="UP000054770"/>
    </source>
</evidence>
<dbReference type="OrthoDB" id="9804993at2"/>
<evidence type="ECO:0000313" key="1">
    <source>
        <dbReference type="EMBL" id="SAL60948.1"/>
    </source>
</evidence>
<dbReference type="AlphaFoldDB" id="A0A158IWJ3"/>
<dbReference type="GO" id="GO:0016787">
    <property type="term" value="F:hydrolase activity"/>
    <property type="evidence" value="ECO:0007669"/>
    <property type="project" value="UniProtKB-KW"/>
</dbReference>